<dbReference type="InterPro" id="IPR021146">
    <property type="entry name" value="Phage_gp6-like_head-tail"/>
</dbReference>
<gene>
    <name evidence="1" type="ORF">B723_16425</name>
</gene>
<reference evidence="1 2" key="1">
    <citation type="journal article" date="2012" name="J. Bacteriol.">
        <title>Draft genome sequence of the cyanide-utilizing bacterium Pseudomonas fluorescens strain NCIMB 11764.</title>
        <authorList>
            <person name="Vilo C.A."/>
            <person name="Benedik M.J."/>
            <person name="Kunz D.A."/>
            <person name="Dong Q."/>
        </authorList>
    </citation>
    <scope>NUCLEOTIDE SEQUENCE [LARGE SCALE GENOMIC DNA]</scope>
    <source>
        <strain evidence="1 2">NCIMB 11764</strain>
    </source>
</reference>
<accession>A0A0K1QQ75</accession>
<proteinExistence type="predicted"/>
<dbReference type="Gene3D" id="1.10.3230.30">
    <property type="entry name" value="Phage gp6-like head-tail connector protein"/>
    <property type="match status" value="1"/>
</dbReference>
<dbReference type="Proteomes" id="UP000017175">
    <property type="component" value="Chromosome"/>
</dbReference>
<dbReference type="NCBIfam" id="TIGR01560">
    <property type="entry name" value="put_DNA_pack"/>
    <property type="match status" value="1"/>
</dbReference>
<dbReference type="OrthoDB" id="8452319at2"/>
<dbReference type="AlphaFoldDB" id="A0A0K1QQ75"/>
<name>A0A0K1QQ75_PSEFL</name>
<evidence type="ECO:0000313" key="1">
    <source>
        <dbReference type="EMBL" id="AKV07914.1"/>
    </source>
</evidence>
<protein>
    <submittedName>
        <fullName evidence="1">Phage protein</fullName>
    </submittedName>
</protein>
<sequence length="102" mass="11667">MIELSLVKQHLRVDHDDEDVLIQGYIDGALAHVEQHCDRELVTVDPVLPEQMGLTKDVIQAVLLLVGHWYSNREAVMIGSNGVSATEVPLAYERLLWYRKRF</sequence>
<dbReference type="CDD" id="cd08054">
    <property type="entry name" value="gp6"/>
    <property type="match status" value="1"/>
</dbReference>
<evidence type="ECO:0000313" key="2">
    <source>
        <dbReference type="Proteomes" id="UP000017175"/>
    </source>
</evidence>
<dbReference type="Pfam" id="PF05135">
    <property type="entry name" value="Phage_connect_1"/>
    <property type="match status" value="1"/>
</dbReference>
<dbReference type="EMBL" id="CP010945">
    <property type="protein sequence ID" value="AKV07914.1"/>
    <property type="molecule type" value="Genomic_DNA"/>
</dbReference>
<organism evidence="1 2">
    <name type="scientific">Pseudomonas fluorescens NCIMB 11764</name>
    <dbReference type="NCBI Taxonomy" id="1221522"/>
    <lineage>
        <taxon>Bacteria</taxon>
        <taxon>Pseudomonadati</taxon>
        <taxon>Pseudomonadota</taxon>
        <taxon>Gammaproteobacteria</taxon>
        <taxon>Pseudomonadales</taxon>
        <taxon>Pseudomonadaceae</taxon>
        <taxon>Pseudomonas</taxon>
    </lineage>
</organism>
<dbReference type="RefSeq" id="WP_017337713.1">
    <property type="nucleotide sequence ID" value="NZ_CP010945.1"/>
</dbReference>
<dbReference type="InterPro" id="IPR006450">
    <property type="entry name" value="Phage_HK97_gp6-like"/>
</dbReference>